<proteinExistence type="predicted"/>
<feature type="region of interest" description="Disordered" evidence="1">
    <location>
        <begin position="143"/>
        <end position="191"/>
    </location>
</feature>
<accession>A0AAU9SQ31</accession>
<reference evidence="2 3" key="1">
    <citation type="submission" date="2022-03" db="EMBL/GenBank/DDBJ databases">
        <authorList>
            <person name="Nunn A."/>
            <person name="Chopra R."/>
            <person name="Nunn A."/>
            <person name="Contreras Garrido A."/>
        </authorList>
    </citation>
    <scope>NUCLEOTIDE SEQUENCE [LARGE SCALE GENOMIC DNA]</scope>
</reference>
<gene>
    <name evidence="2" type="ORF">TAV2_LOCUS20693</name>
</gene>
<dbReference type="EMBL" id="OU466862">
    <property type="protein sequence ID" value="CAH2070574.1"/>
    <property type="molecule type" value="Genomic_DNA"/>
</dbReference>
<evidence type="ECO:0000313" key="3">
    <source>
        <dbReference type="Proteomes" id="UP000836841"/>
    </source>
</evidence>
<feature type="compositionally biased region" description="Basic and acidic residues" evidence="1">
    <location>
        <begin position="57"/>
        <end position="68"/>
    </location>
</feature>
<feature type="region of interest" description="Disordered" evidence="1">
    <location>
        <begin position="29"/>
        <end position="121"/>
    </location>
</feature>
<organism evidence="2 3">
    <name type="scientific">Thlaspi arvense</name>
    <name type="common">Field penny-cress</name>
    <dbReference type="NCBI Taxonomy" id="13288"/>
    <lineage>
        <taxon>Eukaryota</taxon>
        <taxon>Viridiplantae</taxon>
        <taxon>Streptophyta</taxon>
        <taxon>Embryophyta</taxon>
        <taxon>Tracheophyta</taxon>
        <taxon>Spermatophyta</taxon>
        <taxon>Magnoliopsida</taxon>
        <taxon>eudicotyledons</taxon>
        <taxon>Gunneridae</taxon>
        <taxon>Pentapetalae</taxon>
        <taxon>rosids</taxon>
        <taxon>malvids</taxon>
        <taxon>Brassicales</taxon>
        <taxon>Brassicaceae</taxon>
        <taxon>Thlaspideae</taxon>
        <taxon>Thlaspi</taxon>
    </lineage>
</organism>
<dbReference type="Proteomes" id="UP000836841">
    <property type="component" value="Chromosome 6"/>
</dbReference>
<sequence>MVRCFVLHDVQSQCQHYAGQRKREIINKREDGLHGSDTDSGDIPETQVPEMQEEEDIYHVTVDDDTPRVNDAVQNPARRGQQRSRLNLQTNARRGSTSERLGQMSRPSTGGGSREDQRRQSFETTIQDTKARYIEFQRKSLQQLHPGSGPSYGIPHSGGLSSGSLSSVDNTTGGLWASNGQQWGTPPNAQQWGSFQASLQWGTPPTAQLWGTPPNAQQ</sequence>
<keyword evidence="3" id="KW-1185">Reference proteome</keyword>
<evidence type="ECO:0000256" key="1">
    <source>
        <dbReference type="SAM" id="MobiDB-lite"/>
    </source>
</evidence>
<dbReference type="AlphaFoldDB" id="A0AAU9SQ31"/>
<feature type="compositionally biased region" description="Low complexity" evidence="1">
    <location>
        <begin position="157"/>
        <end position="167"/>
    </location>
</feature>
<protein>
    <submittedName>
        <fullName evidence="2">Uncharacterized protein</fullName>
    </submittedName>
</protein>
<feature type="compositionally biased region" description="Polar residues" evidence="1">
    <location>
        <begin position="83"/>
        <end position="108"/>
    </location>
</feature>
<feature type="compositionally biased region" description="Polar residues" evidence="1">
    <location>
        <begin position="168"/>
        <end position="191"/>
    </location>
</feature>
<evidence type="ECO:0000313" key="2">
    <source>
        <dbReference type="EMBL" id="CAH2070574.1"/>
    </source>
</evidence>
<name>A0AAU9SQ31_THLAR</name>